<keyword evidence="1" id="KW-1133">Transmembrane helix</keyword>
<keyword evidence="1" id="KW-0472">Membrane</keyword>
<keyword evidence="1" id="KW-0812">Transmembrane</keyword>
<reference evidence="2 3" key="1">
    <citation type="submission" date="2017-10" db="EMBL/GenBank/DDBJ databases">
        <title>Whole genome sequencing of members of genus Pseudoxanthomonas.</title>
        <authorList>
            <person name="Kumar S."/>
            <person name="Bansal K."/>
            <person name="Kaur A."/>
            <person name="Patil P."/>
            <person name="Sharma S."/>
            <person name="Patil P.B."/>
        </authorList>
    </citation>
    <scope>NUCLEOTIDE SEQUENCE [LARGE SCALE GENOMIC DNA]</scope>
    <source>
        <strain evidence="2 3">DSM 17801</strain>
    </source>
</reference>
<accession>A0ABQ6Z629</accession>
<gene>
    <name evidence="2" type="ORF">CSC65_09965</name>
</gene>
<evidence type="ECO:0000313" key="2">
    <source>
        <dbReference type="EMBL" id="KAF1693979.1"/>
    </source>
</evidence>
<protein>
    <recommendedName>
        <fullName evidence="4">Transmembrane protein</fullName>
    </recommendedName>
</protein>
<evidence type="ECO:0008006" key="4">
    <source>
        <dbReference type="Google" id="ProtNLM"/>
    </source>
</evidence>
<name>A0ABQ6Z629_9GAMM</name>
<evidence type="ECO:0000313" key="3">
    <source>
        <dbReference type="Proteomes" id="UP000788419"/>
    </source>
</evidence>
<proteinExistence type="predicted"/>
<dbReference type="Proteomes" id="UP000788419">
    <property type="component" value="Unassembled WGS sequence"/>
</dbReference>
<comment type="caution">
    <text evidence="2">The sequence shown here is derived from an EMBL/GenBank/DDBJ whole genome shotgun (WGS) entry which is preliminary data.</text>
</comment>
<evidence type="ECO:0000256" key="1">
    <source>
        <dbReference type="SAM" id="Phobius"/>
    </source>
</evidence>
<feature type="transmembrane region" description="Helical" evidence="1">
    <location>
        <begin position="20"/>
        <end position="48"/>
    </location>
</feature>
<keyword evidence="3" id="KW-1185">Reference proteome</keyword>
<dbReference type="EMBL" id="PDWN01000009">
    <property type="protein sequence ID" value="KAF1693979.1"/>
    <property type="molecule type" value="Genomic_DNA"/>
</dbReference>
<organism evidence="2 3">
    <name type="scientific">Pseudoxanthomonas daejeonensis</name>
    <dbReference type="NCBI Taxonomy" id="266062"/>
    <lineage>
        <taxon>Bacteria</taxon>
        <taxon>Pseudomonadati</taxon>
        <taxon>Pseudomonadota</taxon>
        <taxon>Gammaproteobacteria</taxon>
        <taxon>Lysobacterales</taxon>
        <taxon>Lysobacteraceae</taxon>
        <taxon>Pseudoxanthomonas</taxon>
    </lineage>
</organism>
<sequence>MLFVLLRTLLRVVTLLAFRILPLLLLAVLVGLGLRVLALLIVLVFLVLHDRAVPTRGLIDRVDSIRHGR</sequence>